<evidence type="ECO:0000256" key="2">
    <source>
        <dbReference type="ARBA" id="ARBA00004141"/>
    </source>
</evidence>
<dbReference type="AlphaFoldDB" id="A0A0H1UGW3"/>
<name>A0A0H1UGW3_STRAG</name>
<dbReference type="GO" id="GO:0006508">
    <property type="term" value="P:proteolysis"/>
    <property type="evidence" value="ECO:0007669"/>
    <property type="project" value="InterPro"/>
</dbReference>
<comment type="similarity">
    <text evidence="3">Belongs to the peptidase M50B family.</text>
</comment>
<comment type="cofactor">
    <cofactor evidence="1">
        <name>Zn(2+)</name>
        <dbReference type="ChEBI" id="CHEBI:29105"/>
    </cofactor>
</comment>
<comment type="subcellular location">
    <subcellularLocation>
        <location evidence="2">Membrane</location>
        <topology evidence="2">Multi-pass membrane protein</topology>
    </subcellularLocation>
</comment>
<dbReference type="EMBL" id="LBKL01000052">
    <property type="protein sequence ID" value="KLL40145.1"/>
    <property type="molecule type" value="Genomic_DNA"/>
</dbReference>
<keyword evidence="4" id="KW-0812">Transmembrane</keyword>
<dbReference type="InterPro" id="IPR008915">
    <property type="entry name" value="Peptidase_M50"/>
</dbReference>
<proteinExistence type="inferred from homology"/>
<evidence type="ECO:0000256" key="3">
    <source>
        <dbReference type="ARBA" id="ARBA00007931"/>
    </source>
</evidence>
<feature type="domain" description="Peptidase M50" evidence="7">
    <location>
        <begin position="96"/>
        <end position="212"/>
    </location>
</feature>
<accession>A0A0H1UGW3</accession>
<protein>
    <submittedName>
        <fullName evidence="8">Peptidase</fullName>
    </submittedName>
</protein>
<sequence length="249" mass="29556">MSKNLKTSEYQNYEIFGEDDLYIIKDKVRKKYYKLDYSDVLSMGVIFKDREEKISNFNYIFFVCSIIALEIVNVLILFYSHEEVVGITRDDFIKYLLIYFPFFIYFHELGHITFFKYFGRRVDKIGFKLNYIFPSFYVRMNDTYMLSKKEKIVVHLGGIFFSLILNNIMFTLGVCLKCTILIYLAKYMAIDILYNSIPLMNSDGYKVIIATRGVLEAKSFNENSMLVKVIKLCNIIFVILYTVWFIFNI</sequence>
<evidence type="ECO:0000256" key="4">
    <source>
        <dbReference type="ARBA" id="ARBA00022692"/>
    </source>
</evidence>
<gene>
    <name evidence="8" type="ORF">WA04_04345</name>
</gene>
<organism evidence="8 9">
    <name type="scientific">Streptococcus agalactiae</name>
    <dbReference type="NCBI Taxonomy" id="1311"/>
    <lineage>
        <taxon>Bacteria</taxon>
        <taxon>Bacillati</taxon>
        <taxon>Bacillota</taxon>
        <taxon>Bacilli</taxon>
        <taxon>Lactobacillales</taxon>
        <taxon>Streptococcaceae</taxon>
        <taxon>Streptococcus</taxon>
    </lineage>
</organism>
<reference evidence="8 9" key="1">
    <citation type="journal article" date="2015" name="PLoS ONE">
        <title>Genomic analysis reveals the molecular basis for capsule loss in the group B streptococcus population.</title>
        <authorList>
            <consortium name="DEVANI Consortium"/>
            <person name="Rosini R."/>
            <person name="Campisi E."/>
            <person name="De Chiara M."/>
            <person name="Tettelin H."/>
            <person name="Rinaudo D."/>
            <person name="Toniolo C."/>
            <person name="Metruccio M."/>
            <person name="Guidotti S."/>
            <person name="Sorensen U.B."/>
            <person name="Kilian M."/>
            <person name="Ramirez M."/>
            <person name="Janulczyk R."/>
            <person name="Donati C."/>
            <person name="Grandi G."/>
            <person name="Margarit I."/>
        </authorList>
    </citation>
    <scope>NUCLEOTIDE SEQUENCE [LARGE SCALE GENOMIC DNA]</scope>
    <source>
        <strain evidence="8 9">DK-B-USS-215</strain>
    </source>
</reference>
<dbReference type="GO" id="GO:0016020">
    <property type="term" value="C:membrane"/>
    <property type="evidence" value="ECO:0007669"/>
    <property type="project" value="UniProtKB-SubCell"/>
</dbReference>
<evidence type="ECO:0000313" key="9">
    <source>
        <dbReference type="Proteomes" id="UP000035346"/>
    </source>
</evidence>
<keyword evidence="6" id="KW-0472">Membrane</keyword>
<evidence type="ECO:0000313" key="8">
    <source>
        <dbReference type="EMBL" id="KLL40145.1"/>
    </source>
</evidence>
<evidence type="ECO:0000256" key="1">
    <source>
        <dbReference type="ARBA" id="ARBA00001947"/>
    </source>
</evidence>
<evidence type="ECO:0000259" key="7">
    <source>
        <dbReference type="Pfam" id="PF02163"/>
    </source>
</evidence>
<evidence type="ECO:0000256" key="6">
    <source>
        <dbReference type="ARBA" id="ARBA00023136"/>
    </source>
</evidence>
<evidence type="ECO:0000256" key="5">
    <source>
        <dbReference type="ARBA" id="ARBA00022989"/>
    </source>
</evidence>
<dbReference type="Pfam" id="PF02163">
    <property type="entry name" value="Peptidase_M50"/>
    <property type="match status" value="1"/>
</dbReference>
<keyword evidence="5" id="KW-1133">Transmembrane helix</keyword>
<dbReference type="Proteomes" id="UP000035346">
    <property type="component" value="Unassembled WGS sequence"/>
</dbReference>
<dbReference type="RefSeq" id="WP_000042044.1">
    <property type="nucleotide sequence ID" value="NZ_CDCN01000053.1"/>
</dbReference>
<comment type="caution">
    <text evidence="8">The sequence shown here is derived from an EMBL/GenBank/DDBJ whole genome shotgun (WGS) entry which is preliminary data.</text>
</comment>